<dbReference type="InterPro" id="IPR016161">
    <property type="entry name" value="Ald_DH/histidinol_DH"/>
</dbReference>
<feature type="domain" description="Aldehyde dehydrogenase" evidence="6">
    <location>
        <begin position="64"/>
        <end position="525"/>
    </location>
</feature>
<reference evidence="7 8" key="1">
    <citation type="journal article" date="2014" name="BMC Genomics">
        <title>Comparison of environmental and isolate Sulfobacillus genomes reveals diverse carbon, sulfur, nitrogen, and hydrogen metabolisms.</title>
        <authorList>
            <person name="Justice N.B."/>
            <person name="Norman A."/>
            <person name="Brown C.T."/>
            <person name="Singh A."/>
            <person name="Thomas B.C."/>
            <person name="Banfield J.F."/>
        </authorList>
    </citation>
    <scope>NUCLEOTIDE SEQUENCE [LARGE SCALE GENOMIC DNA]</scope>
    <source>
        <strain evidence="7">AMDSBA3</strain>
    </source>
</reference>
<dbReference type="GO" id="GO:0004657">
    <property type="term" value="F:proline dehydrogenase activity"/>
    <property type="evidence" value="ECO:0007669"/>
    <property type="project" value="UniProtKB-ARBA"/>
</dbReference>
<sequence>MHATLVLTGGESMGLQPFQNEAFLDFTQDAERQRMQHAKAVVAPQLGRRYPLIIGGEEVSTARYFVSANPAQPGQVIGEIAQASTADVDQAVAAAQAAFIPWSRIPVWDRSALLLRAGHLLRQRRRELLAWIAYEVGKSFTQGDGEVAEAIDHFEWNARLIQQWMDGKPITPLVSEFNQYRYLPLGVGVVISPWNFPSTLPLGMILSAIAAGNTVVFKPAEEASVIAHQLVRVLMDAGLPPGVVNLVSGSGSELGPRLVTHPDVRFVAFVGSREVGTAIYQQASGVTPGQRGLRRIMTEMGGKNATIIADDADLNWALDEVAVSAFGYQGQKCSATSRVIIMEKVYEEFLQGIEQRARHWSEAAGMPIENALFGPVITANALHRISAIFDRAPDWGHLRVGGHVMERPGYFVEPTVVQDVNPRSPLFQEEIFGPVLSAVCASSFDEALQLANDSDYALTGAVFSRSPARLAQARDEFYVGNLYLNRSSTGAMAGVHPFGGYRFSGTGPKVGGPDYLGFFLQAQTITEKVRF</sequence>
<dbReference type="PANTHER" id="PTHR42862">
    <property type="entry name" value="DELTA-1-PYRROLINE-5-CARBOXYLATE DEHYDROGENASE 1, ISOFORM A-RELATED"/>
    <property type="match status" value="1"/>
</dbReference>
<dbReference type="InterPro" id="IPR050485">
    <property type="entry name" value="Proline_metab_enzyme"/>
</dbReference>
<comment type="catalytic activity">
    <reaction evidence="5">
        <text>L-glutamate 5-semialdehyde + NAD(+) + H2O = L-glutamate + NADH + 2 H(+)</text>
        <dbReference type="Rhea" id="RHEA:30235"/>
        <dbReference type="ChEBI" id="CHEBI:15377"/>
        <dbReference type="ChEBI" id="CHEBI:15378"/>
        <dbReference type="ChEBI" id="CHEBI:29985"/>
        <dbReference type="ChEBI" id="CHEBI:57540"/>
        <dbReference type="ChEBI" id="CHEBI:57945"/>
        <dbReference type="ChEBI" id="CHEBI:58066"/>
        <dbReference type="EC" id="1.2.1.88"/>
    </reaction>
</comment>
<accession>A0A2T2WNR9</accession>
<comment type="pathway">
    <text evidence="1">Amino-acid degradation; L-proline degradation into L-glutamate; L-glutamate from L-proline: step 2/2.</text>
</comment>
<evidence type="ECO:0000256" key="5">
    <source>
        <dbReference type="ARBA" id="ARBA00048142"/>
    </source>
</evidence>
<evidence type="ECO:0000313" key="8">
    <source>
        <dbReference type="Proteomes" id="UP000241848"/>
    </source>
</evidence>
<evidence type="ECO:0000256" key="2">
    <source>
        <dbReference type="ARBA" id="ARBA00012884"/>
    </source>
</evidence>
<dbReference type="EC" id="1.2.1.88" evidence="2"/>
<keyword evidence="3 7" id="KW-0560">Oxidoreductase</keyword>
<dbReference type="InterPro" id="IPR016163">
    <property type="entry name" value="Ald_DH_C"/>
</dbReference>
<dbReference type="Proteomes" id="UP000241848">
    <property type="component" value="Unassembled WGS sequence"/>
</dbReference>
<dbReference type="SUPFAM" id="SSF53720">
    <property type="entry name" value="ALDH-like"/>
    <property type="match status" value="1"/>
</dbReference>
<dbReference type="GO" id="GO:0010133">
    <property type="term" value="P:L-proline catabolic process to L-glutamate"/>
    <property type="evidence" value="ECO:0007669"/>
    <property type="project" value="TreeGrafter"/>
</dbReference>
<gene>
    <name evidence="7" type="ORF">C7B45_00995</name>
</gene>
<dbReference type="FunFam" id="3.40.309.10:FF:000005">
    <property type="entry name" value="1-pyrroline-5-carboxylate dehydrogenase 1"/>
    <property type="match status" value="1"/>
</dbReference>
<dbReference type="PANTHER" id="PTHR42862:SF1">
    <property type="entry name" value="DELTA-1-PYRROLINE-5-CARBOXYLATE DEHYDROGENASE 2, ISOFORM A-RELATED"/>
    <property type="match status" value="1"/>
</dbReference>
<dbReference type="InterPro" id="IPR016162">
    <property type="entry name" value="Ald_DH_N"/>
</dbReference>
<dbReference type="Gene3D" id="3.40.309.10">
    <property type="entry name" value="Aldehyde Dehydrogenase, Chain A, domain 2"/>
    <property type="match status" value="1"/>
</dbReference>
<dbReference type="AlphaFoldDB" id="A0A2T2WNR9"/>
<keyword evidence="4" id="KW-0520">NAD</keyword>
<organism evidence="7 8">
    <name type="scientific">Sulfobacillus acidophilus</name>
    <dbReference type="NCBI Taxonomy" id="53633"/>
    <lineage>
        <taxon>Bacteria</taxon>
        <taxon>Bacillati</taxon>
        <taxon>Bacillota</taxon>
        <taxon>Clostridia</taxon>
        <taxon>Eubacteriales</taxon>
        <taxon>Clostridiales Family XVII. Incertae Sedis</taxon>
        <taxon>Sulfobacillus</taxon>
    </lineage>
</organism>
<proteinExistence type="predicted"/>
<evidence type="ECO:0000313" key="7">
    <source>
        <dbReference type="EMBL" id="PSR23891.1"/>
    </source>
</evidence>
<protein>
    <recommendedName>
        <fullName evidence="2">L-glutamate gamma-semialdehyde dehydrogenase</fullName>
        <ecNumber evidence="2">1.2.1.88</ecNumber>
    </recommendedName>
</protein>
<evidence type="ECO:0000256" key="1">
    <source>
        <dbReference type="ARBA" id="ARBA00004786"/>
    </source>
</evidence>
<evidence type="ECO:0000256" key="4">
    <source>
        <dbReference type="ARBA" id="ARBA00023027"/>
    </source>
</evidence>
<evidence type="ECO:0000259" key="6">
    <source>
        <dbReference type="Pfam" id="PF00171"/>
    </source>
</evidence>
<dbReference type="GO" id="GO:0009898">
    <property type="term" value="C:cytoplasmic side of plasma membrane"/>
    <property type="evidence" value="ECO:0007669"/>
    <property type="project" value="TreeGrafter"/>
</dbReference>
<dbReference type="PROSITE" id="PS00070">
    <property type="entry name" value="ALDEHYDE_DEHYDR_CYS"/>
    <property type="match status" value="1"/>
</dbReference>
<dbReference type="InterPro" id="IPR016160">
    <property type="entry name" value="Ald_DH_CS_CYS"/>
</dbReference>
<dbReference type="GO" id="GO:0003842">
    <property type="term" value="F:L-glutamate gamma-semialdehyde dehydrogenase activity"/>
    <property type="evidence" value="ECO:0007669"/>
    <property type="project" value="UniProtKB-EC"/>
</dbReference>
<name>A0A2T2WNR9_9FIRM</name>
<dbReference type="Pfam" id="PF00171">
    <property type="entry name" value="Aldedh"/>
    <property type="match status" value="1"/>
</dbReference>
<dbReference type="EMBL" id="PXYV01000002">
    <property type="protein sequence ID" value="PSR23891.1"/>
    <property type="molecule type" value="Genomic_DNA"/>
</dbReference>
<dbReference type="Gene3D" id="3.40.605.10">
    <property type="entry name" value="Aldehyde Dehydrogenase, Chain A, domain 1"/>
    <property type="match status" value="1"/>
</dbReference>
<dbReference type="InterPro" id="IPR015590">
    <property type="entry name" value="Aldehyde_DH_dom"/>
</dbReference>
<comment type="caution">
    <text evidence="7">The sequence shown here is derived from an EMBL/GenBank/DDBJ whole genome shotgun (WGS) entry which is preliminary data.</text>
</comment>
<evidence type="ECO:0000256" key="3">
    <source>
        <dbReference type="ARBA" id="ARBA00023002"/>
    </source>
</evidence>